<feature type="binding site" evidence="8">
    <location>
        <position position="101"/>
    </location>
    <ligand>
        <name>GTP</name>
        <dbReference type="ChEBI" id="CHEBI:37565"/>
    </ligand>
</feature>
<comment type="subunit">
    <text evidence="8">Monomer.</text>
</comment>
<feature type="binding site" evidence="8">
    <location>
        <position position="101"/>
    </location>
    <ligand>
        <name>Mg(2+)</name>
        <dbReference type="ChEBI" id="CHEBI:18420"/>
    </ligand>
</feature>
<dbReference type="AlphaFoldDB" id="A0A9P3T9P8"/>
<reference evidence="10" key="1">
    <citation type="journal article" date="2018" name="Genome Biol.">
        <title>SKESA: strategic k-mer extension for scrupulous assemblies.</title>
        <authorList>
            <person name="Souvorov A."/>
            <person name="Agarwala R."/>
            <person name="Lipman D.J."/>
        </authorList>
    </citation>
    <scope>NUCLEOTIDE SEQUENCE</scope>
    <source>
        <strain evidence="10">CAVp300</strain>
    </source>
</reference>
<comment type="caution">
    <text evidence="8">Lacks conserved residue(s) required for the propagation of feature annotation.</text>
</comment>
<dbReference type="GO" id="GO:0005525">
    <property type="term" value="F:GTP binding"/>
    <property type="evidence" value="ECO:0007669"/>
    <property type="project" value="UniProtKB-UniRule"/>
</dbReference>
<keyword evidence="6 8" id="KW-0342">GTP-binding</keyword>
<comment type="caution">
    <text evidence="10">The sequence shown here is derived from an EMBL/GenBank/DDBJ whole genome shotgun (WGS) entry which is preliminary data.</text>
</comment>
<evidence type="ECO:0000256" key="1">
    <source>
        <dbReference type="ARBA" id="ARBA00022490"/>
    </source>
</evidence>
<dbReference type="InterPro" id="IPR013482">
    <property type="entry name" value="Molybde_CF_guanTrfase"/>
</dbReference>
<feature type="binding site" evidence="8">
    <location>
        <begin position="12"/>
        <end position="14"/>
    </location>
    <ligand>
        <name>GTP</name>
        <dbReference type="ChEBI" id="CHEBI:37565"/>
    </ligand>
</feature>
<dbReference type="Gene3D" id="3.90.550.10">
    <property type="entry name" value="Spore Coat Polysaccharide Biosynthesis Protein SpsA, Chain A"/>
    <property type="match status" value="1"/>
</dbReference>
<accession>A0A9P3T9P8</accession>
<comment type="cofactor">
    <cofactor evidence="8">
        <name>Mg(2+)</name>
        <dbReference type="ChEBI" id="CHEBI:18420"/>
    </cofactor>
</comment>
<comment type="subcellular location">
    <subcellularLocation>
        <location evidence="8">Cytoplasm</location>
    </subcellularLocation>
</comment>
<evidence type="ECO:0000256" key="8">
    <source>
        <dbReference type="HAMAP-Rule" id="MF_00316"/>
    </source>
</evidence>
<name>A0A9P3T9P8_KLUIN</name>
<keyword evidence="10" id="KW-0548">Nucleotidyltransferase</keyword>
<dbReference type="HAMAP" id="MF_00316">
    <property type="entry name" value="MobA"/>
    <property type="match status" value="1"/>
</dbReference>
<dbReference type="EC" id="2.7.7.77" evidence="8"/>
<dbReference type="RefSeq" id="WP_071845953.1">
    <property type="nucleotide sequence ID" value="NZ_CABMNU010000005.1"/>
</dbReference>
<evidence type="ECO:0000256" key="7">
    <source>
        <dbReference type="ARBA" id="ARBA00023150"/>
    </source>
</evidence>
<evidence type="ECO:0000256" key="6">
    <source>
        <dbReference type="ARBA" id="ARBA00023134"/>
    </source>
</evidence>
<evidence type="ECO:0000256" key="4">
    <source>
        <dbReference type="ARBA" id="ARBA00022741"/>
    </source>
</evidence>
<evidence type="ECO:0000313" key="11">
    <source>
        <dbReference type="Proteomes" id="UP000867740"/>
    </source>
</evidence>
<dbReference type="GO" id="GO:1902758">
    <property type="term" value="P:bis(molybdopterin guanine dinucleotide)molybdenum biosynthetic process"/>
    <property type="evidence" value="ECO:0007669"/>
    <property type="project" value="TreeGrafter"/>
</dbReference>
<dbReference type="PANTHER" id="PTHR19136:SF81">
    <property type="entry name" value="MOLYBDENUM COFACTOR GUANYLYLTRANSFERASE"/>
    <property type="match status" value="1"/>
</dbReference>
<dbReference type="InterPro" id="IPR029044">
    <property type="entry name" value="Nucleotide-diphossugar_trans"/>
</dbReference>
<comment type="function">
    <text evidence="8">Transfers a GMP moiety from GTP to Mo-molybdopterin (Mo-MPT) cofactor (Moco or molybdenum cofactor) to form Mo-molybdopterin guanine dinucleotide (Mo-MGD) cofactor.</text>
</comment>
<keyword evidence="3 8" id="KW-0479">Metal-binding</keyword>
<protein>
    <recommendedName>
        <fullName evidence="8">Molybdenum cofactor guanylyltransferase</fullName>
        <shortName evidence="8">MoCo guanylyltransferase</shortName>
        <ecNumber evidence="8">2.7.7.77</ecNumber>
    </recommendedName>
    <alternativeName>
        <fullName evidence="8">GTP:molybdopterin guanylyltransferase</fullName>
    </alternativeName>
    <alternativeName>
        <fullName evidence="8">Mo-MPT guanylyltransferase</fullName>
    </alternativeName>
    <alternativeName>
        <fullName evidence="8">Molybdopterin guanylyltransferase</fullName>
    </alternativeName>
    <alternativeName>
        <fullName evidence="8">Molybdopterin-guanine dinucleotide synthase</fullName>
        <shortName evidence="8">MGD synthase</shortName>
    </alternativeName>
</protein>
<comment type="domain">
    <text evidence="8">The N-terminal domain determines nucleotide recognition and specific binding, while the C-terminal domain determines the specific binding to the target protein.</text>
</comment>
<dbReference type="InterPro" id="IPR025877">
    <property type="entry name" value="MobA-like_NTP_Trfase"/>
</dbReference>
<evidence type="ECO:0000256" key="2">
    <source>
        <dbReference type="ARBA" id="ARBA00022679"/>
    </source>
</evidence>
<reference evidence="10" key="2">
    <citation type="submission" date="2020-10" db="EMBL/GenBank/DDBJ databases">
        <authorList>
            <consortium name="NCBI Pathogen Detection Project"/>
        </authorList>
    </citation>
    <scope>NUCLEOTIDE SEQUENCE</scope>
    <source>
        <strain evidence="10">CAVp300</strain>
    </source>
</reference>
<feature type="binding site" evidence="8">
    <location>
        <position position="71"/>
    </location>
    <ligand>
        <name>GTP</name>
        <dbReference type="ChEBI" id="CHEBI:37565"/>
    </ligand>
</feature>
<feature type="binding site" evidence="8">
    <location>
        <position position="25"/>
    </location>
    <ligand>
        <name>GTP</name>
        <dbReference type="ChEBI" id="CHEBI:37565"/>
    </ligand>
</feature>
<dbReference type="GO" id="GO:0061603">
    <property type="term" value="F:molybdenum cofactor guanylyltransferase activity"/>
    <property type="evidence" value="ECO:0007669"/>
    <property type="project" value="UniProtKB-EC"/>
</dbReference>
<dbReference type="SUPFAM" id="SSF53448">
    <property type="entry name" value="Nucleotide-diphospho-sugar transferases"/>
    <property type="match status" value="1"/>
</dbReference>
<dbReference type="Proteomes" id="UP000867740">
    <property type="component" value="Unassembled WGS sequence"/>
</dbReference>
<dbReference type="GO" id="GO:0046872">
    <property type="term" value="F:metal ion binding"/>
    <property type="evidence" value="ECO:0007669"/>
    <property type="project" value="UniProtKB-KW"/>
</dbReference>
<proteinExistence type="inferred from homology"/>
<keyword evidence="7 8" id="KW-0501">Molybdenum cofactor biosynthesis</keyword>
<comment type="similarity">
    <text evidence="8">Belongs to the MobA family.</text>
</comment>
<sequence>MIKKDVVTGVILAGGKASRMGGQDKGLLSLKGKPLWEYVAHAMAPQVEHIVISANRNMECYRASGLLVIEDQLADFPGPLAGMLSVMQQCESEWFLFSPCDTPYIPDDLVERLSAECQNTNPVWVHDGERDHPTIVLVNRANAPLLQDYLSRGERRVMLFMREVGGHSVDFSDKKESFVNVNTPEDLAHWQEKA</sequence>
<dbReference type="GO" id="GO:0005737">
    <property type="term" value="C:cytoplasm"/>
    <property type="evidence" value="ECO:0007669"/>
    <property type="project" value="UniProtKB-SubCell"/>
</dbReference>
<evidence type="ECO:0000313" key="10">
    <source>
        <dbReference type="EMBL" id="HAT3583587.1"/>
    </source>
</evidence>
<dbReference type="PANTHER" id="PTHR19136">
    <property type="entry name" value="MOLYBDENUM COFACTOR GUANYLYLTRANSFERASE"/>
    <property type="match status" value="1"/>
</dbReference>
<evidence type="ECO:0000256" key="3">
    <source>
        <dbReference type="ARBA" id="ARBA00022723"/>
    </source>
</evidence>
<comment type="catalytic activity">
    <reaction evidence="8">
        <text>Mo-molybdopterin + GTP + H(+) = Mo-molybdopterin guanine dinucleotide + diphosphate</text>
        <dbReference type="Rhea" id="RHEA:34243"/>
        <dbReference type="ChEBI" id="CHEBI:15378"/>
        <dbReference type="ChEBI" id="CHEBI:33019"/>
        <dbReference type="ChEBI" id="CHEBI:37565"/>
        <dbReference type="ChEBI" id="CHEBI:71302"/>
        <dbReference type="ChEBI" id="CHEBI:71310"/>
        <dbReference type="EC" id="2.7.7.77"/>
    </reaction>
</comment>
<evidence type="ECO:0000256" key="5">
    <source>
        <dbReference type="ARBA" id="ARBA00022842"/>
    </source>
</evidence>
<evidence type="ECO:0000259" key="9">
    <source>
        <dbReference type="Pfam" id="PF12804"/>
    </source>
</evidence>
<keyword evidence="5 8" id="KW-0460">Magnesium</keyword>
<dbReference type="CDD" id="cd02503">
    <property type="entry name" value="MobA"/>
    <property type="match status" value="1"/>
</dbReference>
<keyword evidence="2 8" id="KW-0808">Transferase</keyword>
<feature type="domain" description="MobA-like NTP transferase" evidence="9">
    <location>
        <begin position="9"/>
        <end position="158"/>
    </location>
</feature>
<keyword evidence="4 8" id="KW-0547">Nucleotide-binding</keyword>
<organism evidence="10 11">
    <name type="scientific">Kluyvera intermedia</name>
    <name type="common">Enterobacter intermedius</name>
    <dbReference type="NCBI Taxonomy" id="61648"/>
    <lineage>
        <taxon>Bacteria</taxon>
        <taxon>Pseudomonadati</taxon>
        <taxon>Pseudomonadota</taxon>
        <taxon>Gammaproteobacteria</taxon>
        <taxon>Enterobacterales</taxon>
        <taxon>Enterobacteriaceae</taxon>
        <taxon>Kluyvera</taxon>
    </lineage>
</organism>
<dbReference type="NCBIfam" id="TIGR02665">
    <property type="entry name" value="molyb_mobA"/>
    <property type="match status" value="1"/>
</dbReference>
<dbReference type="Pfam" id="PF12804">
    <property type="entry name" value="NTP_transf_3"/>
    <property type="match status" value="1"/>
</dbReference>
<keyword evidence="1 8" id="KW-0963">Cytoplasm</keyword>
<dbReference type="EMBL" id="DACSUM010000038">
    <property type="protein sequence ID" value="HAT3583587.1"/>
    <property type="molecule type" value="Genomic_DNA"/>
</dbReference>
<gene>
    <name evidence="8 10" type="primary">mobA</name>
    <name evidence="10" type="ORF">I8531_003934</name>
</gene>